<feature type="domain" description="TonB C-terminal" evidence="2">
    <location>
        <begin position="62"/>
        <end position="136"/>
    </location>
</feature>
<dbReference type="Gene3D" id="3.30.1150.10">
    <property type="match status" value="1"/>
</dbReference>
<dbReference type="SUPFAM" id="SSF74653">
    <property type="entry name" value="TolA/TonB C-terminal domain"/>
    <property type="match status" value="1"/>
</dbReference>
<keyword evidence="1" id="KW-0732">Signal</keyword>
<organism evidence="3 4">
    <name type="scientific">Christiangramia oceanisediminis</name>
    <dbReference type="NCBI Taxonomy" id="2920386"/>
    <lineage>
        <taxon>Bacteria</taxon>
        <taxon>Pseudomonadati</taxon>
        <taxon>Bacteroidota</taxon>
        <taxon>Flavobacteriia</taxon>
        <taxon>Flavobacteriales</taxon>
        <taxon>Flavobacteriaceae</taxon>
        <taxon>Christiangramia</taxon>
    </lineage>
</organism>
<evidence type="ECO:0000313" key="4">
    <source>
        <dbReference type="Proteomes" id="UP001155280"/>
    </source>
</evidence>
<evidence type="ECO:0000259" key="2">
    <source>
        <dbReference type="Pfam" id="PF03544"/>
    </source>
</evidence>
<dbReference type="EMBL" id="JANCNS010000001">
    <property type="protein sequence ID" value="MCP9198552.1"/>
    <property type="molecule type" value="Genomic_DNA"/>
</dbReference>
<gene>
    <name evidence="3" type="ORF">MKO06_01440</name>
</gene>
<feature type="chain" id="PRO_5040913610" evidence="1">
    <location>
        <begin position="21"/>
        <end position="136"/>
    </location>
</feature>
<keyword evidence="4" id="KW-1185">Reference proteome</keyword>
<sequence length="136" mass="15083">MKKLLIIVLMFTGLSGFSQEDVDVKGNTVTMRETAPVWPGCEDSKDKKACFNSKLMEHIKENIQYSKNDKGEYIRGKATVSMEVNEDGKVVVNSVEGKSPVLNKEAKRLMESIPTMTPGNLGGKPKAIKYTIPLNF</sequence>
<name>A0A9X2KUW5_9FLAO</name>
<protein>
    <submittedName>
        <fullName evidence="3">Energy transducer TonB</fullName>
    </submittedName>
</protein>
<comment type="caution">
    <text evidence="3">The sequence shown here is derived from an EMBL/GenBank/DDBJ whole genome shotgun (WGS) entry which is preliminary data.</text>
</comment>
<proteinExistence type="predicted"/>
<dbReference type="RefSeq" id="WP_241550559.1">
    <property type="nucleotide sequence ID" value="NZ_JANCNS010000001.1"/>
</dbReference>
<dbReference type="GO" id="GO:0055085">
    <property type="term" value="P:transmembrane transport"/>
    <property type="evidence" value="ECO:0007669"/>
    <property type="project" value="InterPro"/>
</dbReference>
<evidence type="ECO:0000256" key="1">
    <source>
        <dbReference type="SAM" id="SignalP"/>
    </source>
</evidence>
<feature type="signal peptide" evidence="1">
    <location>
        <begin position="1"/>
        <end position="20"/>
    </location>
</feature>
<evidence type="ECO:0000313" key="3">
    <source>
        <dbReference type="EMBL" id="MCP9198552.1"/>
    </source>
</evidence>
<reference evidence="3" key="1">
    <citation type="submission" date="2022-07" db="EMBL/GenBank/DDBJ databases">
        <title>Gramela sediminis sp. nov., isolated from deep-sea sediment of the Indian Ocean.</title>
        <authorList>
            <person name="Shi H."/>
        </authorList>
    </citation>
    <scope>NUCLEOTIDE SEQUENCE</scope>
    <source>
        <strain evidence="3">GC03-9</strain>
    </source>
</reference>
<accession>A0A9X2KUW5</accession>
<dbReference type="Proteomes" id="UP001155280">
    <property type="component" value="Unassembled WGS sequence"/>
</dbReference>
<dbReference type="AlphaFoldDB" id="A0A9X2KUW5"/>
<dbReference type="Pfam" id="PF03544">
    <property type="entry name" value="TonB_C"/>
    <property type="match status" value="1"/>
</dbReference>
<dbReference type="InterPro" id="IPR037682">
    <property type="entry name" value="TonB_C"/>
</dbReference>